<dbReference type="AlphaFoldDB" id="A3UB79"/>
<evidence type="ECO:0000313" key="1">
    <source>
        <dbReference type="EMBL" id="EAP87065.1"/>
    </source>
</evidence>
<name>A3UB79_CROAH</name>
<dbReference type="eggNOG" id="COG4409">
    <property type="taxonomic scope" value="Bacteria"/>
</dbReference>
<dbReference type="RefSeq" id="WP_013188446.1">
    <property type="nucleotide sequence ID" value="NC_014230.1"/>
</dbReference>
<dbReference type="KEGG" id="cat:CA2559_13533"/>
<dbReference type="HOGENOM" id="CLU_656626_0_0_10"/>
<gene>
    <name evidence="1" type="ordered locus">CA2559_13533</name>
</gene>
<dbReference type="PROSITE" id="PS51257">
    <property type="entry name" value="PROKAR_LIPOPROTEIN"/>
    <property type="match status" value="1"/>
</dbReference>
<dbReference type="OrthoDB" id="9764969at2"/>
<dbReference type="InterPro" id="IPR036278">
    <property type="entry name" value="Sialidase_sf"/>
</dbReference>
<evidence type="ECO:0000313" key="2">
    <source>
        <dbReference type="Proteomes" id="UP000002297"/>
    </source>
</evidence>
<sequence>MIRFTGFFLLILSLISCKNSSKEKLENIENPNSNTTTVELFSMQLASKSLTPYLLATDEDVYVSWQETENDSVFKLKYAKLGNTSFSTPETITQGSNWFVNWADYPVISGNDNLFLAHTLQKSATGIYTYDVMLNRKVKDSSWSQSFKLHKDNVEAEHGFVSMLPMPDQEFFVTWLDGRHTVNVSEDKRAMTIRGAFVTPEGEIYNSVELDGKVCDCCQTTAALTANGPVVIYRDRSDAEVRDMSIVRFVNDTWTSPKTLYNDNWKINGCPVNGPRAASIENTLVVAWFAAPNEASQVNVIFSEDAGEHFLKPIKVDLGNPNGRVDVDLINEQTAIVSWLEDASIYARTVSKDGKLGKVVTISDTSEKRSSGFPQLEIFKDRVFVAWTKVTNEKGSKIQVGQLPLNSFLD</sequence>
<organism evidence="1 2">
    <name type="scientific">Croceibacter atlanticus (strain ATCC BAA-628 / JCM 21780 / CIP 108009 / IAM 15332 / KCTC 12090 / HTCC2559)</name>
    <dbReference type="NCBI Taxonomy" id="216432"/>
    <lineage>
        <taxon>Bacteria</taxon>
        <taxon>Pseudomonadati</taxon>
        <taxon>Bacteroidota</taxon>
        <taxon>Flavobacteriia</taxon>
        <taxon>Flavobacteriales</taxon>
        <taxon>Flavobacteriaceae</taxon>
        <taxon>Croceibacter</taxon>
    </lineage>
</organism>
<dbReference type="Proteomes" id="UP000002297">
    <property type="component" value="Chromosome"/>
</dbReference>
<accession>A3UB79</accession>
<dbReference type="SUPFAM" id="SSF50939">
    <property type="entry name" value="Sialidases"/>
    <property type="match status" value="1"/>
</dbReference>
<dbReference type="GeneID" id="89454415"/>
<reference evidence="1 2" key="1">
    <citation type="journal article" date="2010" name="J. Bacteriol.">
        <title>The complete genome sequence of Croceibacter atlanticus HTCC2559T.</title>
        <authorList>
            <person name="Oh H.M."/>
            <person name="Kang I."/>
            <person name="Ferriera S."/>
            <person name="Giovannoni S.J."/>
            <person name="Cho J.C."/>
        </authorList>
    </citation>
    <scope>NUCLEOTIDE SEQUENCE [LARGE SCALE GENOMIC DNA]</scope>
    <source>
        <strain evidence="2">ATCC BAA-628 / HTCC2559 / KCTC 12090</strain>
    </source>
</reference>
<dbReference type="EMBL" id="CP002046">
    <property type="protein sequence ID" value="EAP87065.1"/>
    <property type="molecule type" value="Genomic_DNA"/>
</dbReference>
<keyword evidence="2" id="KW-1185">Reference proteome</keyword>
<dbReference type="STRING" id="216432.CA2559_13533"/>
<proteinExistence type="predicted"/>
<protein>
    <submittedName>
        <fullName evidence="1">BNR repeat protein</fullName>
    </submittedName>
</protein>